<evidence type="ECO:0000259" key="3">
    <source>
        <dbReference type="Pfam" id="PF12733"/>
    </source>
</evidence>
<dbReference type="SUPFAM" id="SSF101898">
    <property type="entry name" value="NHL repeat"/>
    <property type="match status" value="2"/>
</dbReference>
<feature type="domain" description="Cadherin-like beta-sandwich-like" evidence="3">
    <location>
        <begin position="2885"/>
        <end position="2957"/>
    </location>
</feature>
<feature type="domain" description="Cadherin-like beta-sandwich-like" evidence="3">
    <location>
        <begin position="1689"/>
        <end position="1772"/>
    </location>
</feature>
<dbReference type="InterPro" id="IPR011042">
    <property type="entry name" value="6-blade_b-propeller_TolB-like"/>
</dbReference>
<feature type="domain" description="Cadherin-like beta-sandwich-like" evidence="3">
    <location>
        <begin position="2785"/>
        <end position="2857"/>
    </location>
</feature>
<feature type="domain" description="Cadherin-like beta-sandwich-like" evidence="3">
    <location>
        <begin position="809"/>
        <end position="897"/>
    </location>
</feature>
<feature type="domain" description="Cadherin-like beta-sandwich-like" evidence="3">
    <location>
        <begin position="2191"/>
        <end position="2263"/>
    </location>
</feature>
<feature type="domain" description="Cadherin-like beta-sandwich-like" evidence="3">
    <location>
        <begin position="1004"/>
        <end position="1088"/>
    </location>
</feature>
<dbReference type="InterPro" id="IPR025883">
    <property type="entry name" value="Cadherin-like_domain"/>
</dbReference>
<evidence type="ECO:0000256" key="1">
    <source>
        <dbReference type="ARBA" id="ARBA00022737"/>
    </source>
</evidence>
<dbReference type="RefSeq" id="WP_114004620.1">
    <property type="nucleotide sequence ID" value="NZ_QGDC01000003.1"/>
</dbReference>
<dbReference type="Gene3D" id="2.120.10.30">
    <property type="entry name" value="TolB, C-terminal domain"/>
    <property type="match status" value="2"/>
</dbReference>
<reference evidence="4 5" key="1">
    <citation type="submission" date="2018-05" db="EMBL/GenBank/DDBJ databases">
        <title>Mucilaginibacter hurinus sp. nov., isolated from briquette warehouse soil.</title>
        <authorList>
            <person name="Choi L."/>
        </authorList>
    </citation>
    <scope>NUCLEOTIDE SEQUENCE [LARGE SCALE GENOMIC DNA]</scope>
    <source>
        <strain evidence="4 5">ZR32</strain>
    </source>
</reference>
<feature type="domain" description="Cadherin-like beta-sandwich-like" evidence="3">
    <location>
        <begin position="2587"/>
        <end position="2658"/>
    </location>
</feature>
<dbReference type="Pfam" id="PF01436">
    <property type="entry name" value="NHL"/>
    <property type="match status" value="1"/>
</dbReference>
<comment type="caution">
    <text evidence="4">The sequence shown here is derived from an EMBL/GenBank/DDBJ whole genome shotgun (WGS) entry which is preliminary data.</text>
</comment>
<feature type="repeat" description="NHL" evidence="2">
    <location>
        <begin position="591"/>
        <end position="622"/>
    </location>
</feature>
<feature type="domain" description="Cadherin-like beta-sandwich-like" evidence="3">
    <location>
        <begin position="1388"/>
        <end position="1472"/>
    </location>
</feature>
<dbReference type="InterPro" id="IPR011044">
    <property type="entry name" value="Quino_amine_DH_bsu"/>
</dbReference>
<feature type="domain" description="Cadherin-like beta-sandwich-like" evidence="3">
    <location>
        <begin position="2686"/>
        <end position="2757"/>
    </location>
</feature>
<evidence type="ECO:0000313" key="5">
    <source>
        <dbReference type="Proteomes" id="UP000253209"/>
    </source>
</evidence>
<dbReference type="CDD" id="cd05819">
    <property type="entry name" value="NHL"/>
    <property type="match status" value="1"/>
</dbReference>
<organism evidence="4 5">
    <name type="scientific">Mucilaginibacter hurinus</name>
    <dbReference type="NCBI Taxonomy" id="2201324"/>
    <lineage>
        <taxon>Bacteria</taxon>
        <taxon>Pseudomonadati</taxon>
        <taxon>Bacteroidota</taxon>
        <taxon>Sphingobacteriia</taxon>
        <taxon>Sphingobacteriales</taxon>
        <taxon>Sphingobacteriaceae</taxon>
        <taxon>Mucilaginibacter</taxon>
    </lineage>
</organism>
<feature type="domain" description="Cadherin-like beta-sandwich-like" evidence="3">
    <location>
        <begin position="2473"/>
        <end position="2557"/>
    </location>
</feature>
<dbReference type="InterPro" id="IPR001258">
    <property type="entry name" value="NHL_repeat"/>
</dbReference>
<evidence type="ECO:0000256" key="2">
    <source>
        <dbReference type="PROSITE-ProRule" id="PRU00504"/>
    </source>
</evidence>
<dbReference type="EMBL" id="QGDC01000003">
    <property type="protein sequence ID" value="RCH55705.1"/>
    <property type="molecule type" value="Genomic_DNA"/>
</dbReference>
<dbReference type="GO" id="GO:0008270">
    <property type="term" value="F:zinc ion binding"/>
    <property type="evidence" value="ECO:0007669"/>
    <property type="project" value="UniProtKB-KW"/>
</dbReference>
<feature type="domain" description="Cadherin-like beta-sandwich-like" evidence="3">
    <location>
        <begin position="2381"/>
        <end position="2462"/>
    </location>
</feature>
<dbReference type="SUPFAM" id="SSF50969">
    <property type="entry name" value="YVTN repeat-like/Quinoprotein amine dehydrogenase"/>
    <property type="match status" value="1"/>
</dbReference>
<dbReference type="OrthoDB" id="355609at2"/>
<feature type="domain" description="Cadherin-like beta-sandwich-like" evidence="3">
    <location>
        <begin position="1208"/>
        <end position="1286"/>
    </location>
</feature>
<keyword evidence="1" id="KW-0677">Repeat</keyword>
<feature type="domain" description="Cadherin-like beta-sandwich-like" evidence="3">
    <location>
        <begin position="1303"/>
        <end position="1380"/>
    </location>
</feature>
<gene>
    <name evidence="4" type="ORF">DJ568_07415</name>
</gene>
<feature type="domain" description="Cadherin-like beta-sandwich-like" evidence="3">
    <location>
        <begin position="1111"/>
        <end position="1186"/>
    </location>
</feature>
<feature type="domain" description="Cadherin-like beta-sandwich-like" evidence="3">
    <location>
        <begin position="383"/>
        <end position="459"/>
    </location>
</feature>
<feature type="domain" description="Cadherin-like beta-sandwich-like" evidence="3">
    <location>
        <begin position="1482"/>
        <end position="1570"/>
    </location>
</feature>
<feature type="domain" description="Cadherin-like beta-sandwich-like" evidence="3">
    <location>
        <begin position="913"/>
        <end position="994"/>
    </location>
</feature>
<proteinExistence type="predicted"/>
<dbReference type="PANTHER" id="PTHR24104:SF25">
    <property type="entry name" value="PROTEIN LIN-41"/>
    <property type="match status" value="1"/>
</dbReference>
<accession>A0A367GRJ7</accession>
<dbReference type="PROSITE" id="PS51125">
    <property type="entry name" value="NHL"/>
    <property type="match status" value="1"/>
</dbReference>
<feature type="domain" description="Cadherin-like beta-sandwich-like" evidence="3">
    <location>
        <begin position="2103"/>
        <end position="2164"/>
    </location>
</feature>
<dbReference type="InterPro" id="IPR050952">
    <property type="entry name" value="TRIM-NHL_E3_ligases"/>
</dbReference>
<protein>
    <recommendedName>
        <fullName evidence="3">Cadherin-like beta-sandwich-like domain-containing protein</fullName>
    </recommendedName>
</protein>
<dbReference type="Pfam" id="PF12733">
    <property type="entry name" value="Cadherin-like"/>
    <property type="match status" value="21"/>
</dbReference>
<dbReference type="PANTHER" id="PTHR24104">
    <property type="entry name" value="E3 UBIQUITIN-PROTEIN LIGASE NHLRC1-RELATED"/>
    <property type="match status" value="1"/>
</dbReference>
<dbReference type="Pfam" id="PF13585">
    <property type="entry name" value="CHU_C"/>
    <property type="match status" value="1"/>
</dbReference>
<dbReference type="Proteomes" id="UP000253209">
    <property type="component" value="Unassembled WGS sequence"/>
</dbReference>
<keyword evidence="5" id="KW-1185">Reference proteome</keyword>
<feature type="domain" description="Cadherin-like beta-sandwich-like" evidence="3">
    <location>
        <begin position="2981"/>
        <end position="3053"/>
    </location>
</feature>
<evidence type="ECO:0000313" key="4">
    <source>
        <dbReference type="EMBL" id="RCH55705.1"/>
    </source>
</evidence>
<sequence length="3169" mass="334546">MNKLLRSSNPLKSISFLIAFLVTGLVTLDGYAQLPTVYYTSRALQAGVPVLIQPISSNVGSLGNYAAPTNMMEGQTIRHVARDGKGNLYYTVVSEQDSRTSSVYKLPAGSNTPEPTPISNVPYFEDMVVDEANGDIYYSLSWAHYNAVYKLTGGTGTAEVIISESSARSLALDGKGNLYTLSYDGTYHIRKHPLNGGAASDIINTSNILERLQSDSEGNIYYVSAGKLNMLPASGSAEQTVLVRANVTQHFFIAPHTDFSDNYFIKDFNSLYLYPVKSQSRRLLHNFGYAELQSFTSIAGVVYFCESGVLKKAVPTGGHFLLNPLPKGLKFNSTYGDITGTPTEAVADKDYKVISYNATGSYESVLRLSVDFDVQDIELTGATLNTAFTKDVYTYDTSVSNATDSISIKVKSTDNNAALTINGMAATQNVAFPVKVNAGSNTVTIIIGPAGLTKTYVINAFKYVNNPSLYYPTPKVYALNANVPTLQPVTAHVQSSGTYVNLSTVTTGTAIPTAQAFDKDGNLYIAGLSNGTIFKIAEGTTTKVTIASGFSSLWGIAVDGKGDIYVSESFVDSRVIKINAKTLERTVIGTDFDGPRGIAVDSVGNVYVADNGNNQLKKIPAGGGDPVVVASGLDQPMGVTLDSDGNIYVSCFVNGIYKLPAVGGSKIWLAYMPGAYGIKADPAGNLYTVSNKIVYMRPAAGGALVPIAKTPDIGTVYDIAVSGTGEVYIADATARAIKKITPTSGYHLSWFLPEGMAFSSVTGAISGKPLSLSAPHDYVITAYNANGSGRAPLSIEVIRAKPGDASLANIVVDQGVLDQPFNADVTEYTVIVGKSTNSINITPTSAQRTSTLTVNDMAFNSGSTYDMPLNMGTNKVTIKSSAQYNVVKTYIVTVIRQANSTATLAGLNISAGTLTPAFDSSTTDYAALIRSNVNTFSVTPTLADTTGVITVNGAAAVSGQPYALTPVAGENVINVVVTAEDGVIVKTYKLVLTRTNSAEASLANITANTEDSINFRPDVYDYSFTVKSTPYLDITVVTADSLATLTIDGSPANSGVETRVSLAAGLNTKKVVVTAENGSTTTYTFNITCDISNNARLSSINTGPNEQDIITPAFDSGVLDYNITVKNRLSTTLYATAENPASKVVIDGKQVISGEYVNVSLVPGANHKEIVVTAEDGTTLTYNVNIDCPKASNAGLAGLTTHPGTFDKPFSYEHDSYDINLGHNDSVVAITVTPIDDAATITFDGHAVTAGEAIQLTVAEGATAKVINILASDGETSRNIQVNINRAVGPQLATLEFHGVVENEFVFDPGTYNYSITTPSNGSSATVYATADPSVTVRINGTPTTGGYYNFVANEGEQMLDIELVTAGGIVERTYKMVITGTPVGNNLTNLTASAGTLVPAFSPAIKSYTLEVPEGLEYVEITPYVSEAYVTINGQQRGSGAPVNVYSGLSNLLLVFAQAVGGGQVNYNINIKQPASTNASLSNITLNSGALNPKFNVDITSYVVKVLDTVKVINVTPFVSKSSATVKINGAPADNDVASADIPVNLGDNNITIEVTAQAGNTKTYNILVQSAVPQVPVFTKQPVDVQYYNSQEFSFTGVADHAASYLWELAYDTGNGPSDFRNAQSYFDYSTINEVDTTIRLRYLFPNGYARLKATNSIGESTYSNVVKFEEITNDHRLLTLVPDQGTLSPAFDPEVTQYTLTLGNDATSVSFTATANDPNVYQVGFNGVSTIVGESTAPIALTEGNNKIVASVFTYGGSPTRVYNVNVIRTANAGTATLANLTISNGTLSPAFVNATPTYSVAVDNAVTGITLTPTVAYDGSTVTVKNITVLSGSASANVPLAVGTNAIPVIVRSANGEVVKTYTVNVNRHTIPAVITRQPVPQSTYTQGSPVIFTVATQNALHGAWQYKSANGTVFFDINDNGNLTGSKKDTINVPYTYARGTFRYAAVNATGLITYSNEVKFTLIDNDTTLLSLTPSKGTLVPAFNQSVKHYTLTVQGNGIGFAPVTADKYATISVNNTQRLPARDNLHRPDVPLEIGENIIPIDIYGYNGTATQRYTVTVTRLPSAEAELKSIALNNNLPNKPIDEATGTYSNIVLQESVTITPEATDNSAVITVNGVSVVSGSPSSAISLLPGENDVPIVITSSDNSVTKHYTAKITRGVPASDAGIASITLSTGEVATLNSETNTFTTSVNFSPSLPYRQITSLTSDQYATIKYNGYSVPYGREHFMHLQLGENTMPIEVTAADGVTRQNYTLVVTAHPIAGSAALKSFVYNTASMSDTINRSEDTFYLTVNPGDSYVTITANAVDSTAVMIMSQGDDTPETSGIPSARRNLQIGLTSLFFYVNSPSGDYRAYNLRITRPRADALTGIGLTAGTLSPEFSAADTAYTVQVPADVYSIAITPKDSTSTTNFKINGVNAEANKRSAFYQLPDGKTVITIIAADGTPAKKAYTVTVNRIAVSNDATLASLSYTGGSLSPAFNASKFTYAGTVDSMMNTIHVVAQPSDAGAEVKVNGIVVTSGIDIPAVAGINKVVIVVTSSSGTVTKTYTLNVLVGDPRATLAGLEFDDFTVLKKNTKGPHYRNYTATVERSFVRVIATTHHSGAVLKVNGDTVISGTLSAPIPLNIGANTINTEITSENGATTNIYSIVVTRKAATDATLSALILDPNIERKKVTGVNYRDYIATVPYTTTSVTALATPTDTMATIDINGGRAVPGIATAPIALNVGRNTINTAVTAADGKTVSIYSIVITRLASSDATLAGLTINPDVAKNKVKGVNYRDYTAKVAADVTSVSITAATSDAGASIKVNNVPLISGMTTAPIQLNVGANTITTAVTAADGKTVNVYNTIVTRLPSSDATLAGLVINPDVEKKKVKGHNYRDYTAKVPYSIKMISITALVTQPDAIIKINGQTVASGSPSPSISLNSGTTTINTEVTAADGKTKNVYSIVVTRIPSANANLASVTLSPDVLISKITSTQFKATVNASTQSIKVKPVMEDVNATVTINGMNRDISYSPAIAINEGDNAVSIVVTAESGTLKTYVLTVTRPGTVPTLRTAALPATGVDMPGTMVEISISKAVSANGDGINDHLVITGIEQYSENTLQVMNSKGTLIKTIKSYNNVTNIFDGHGLNGTLQPGGTYFYMFEYKAGNELKRKTGYFILQY</sequence>
<feature type="domain" description="Cadherin-like beta-sandwich-like" evidence="3">
    <location>
        <begin position="1781"/>
        <end position="1872"/>
    </location>
</feature>
<name>A0A367GRJ7_9SPHI</name>
<feature type="domain" description="Cadherin-like beta-sandwich-like" evidence="3">
    <location>
        <begin position="1981"/>
        <end position="2067"/>
    </location>
</feature>